<protein>
    <recommendedName>
        <fullName evidence="3">GIY-YIG domain-containing protein</fullName>
    </recommendedName>
</protein>
<dbReference type="Proteomes" id="UP000050792">
    <property type="component" value="Unassembled WGS sequence"/>
</dbReference>
<organism evidence="1 2">
    <name type="scientific">Schistosoma rodhaini</name>
    <dbReference type="NCBI Taxonomy" id="6188"/>
    <lineage>
        <taxon>Eukaryota</taxon>
        <taxon>Metazoa</taxon>
        <taxon>Spiralia</taxon>
        <taxon>Lophotrochozoa</taxon>
        <taxon>Platyhelminthes</taxon>
        <taxon>Trematoda</taxon>
        <taxon>Digenea</taxon>
        <taxon>Strigeidida</taxon>
        <taxon>Schistosomatoidea</taxon>
        <taxon>Schistosomatidae</taxon>
        <taxon>Schistosoma</taxon>
    </lineage>
</organism>
<dbReference type="AlphaFoldDB" id="A0AA85EQX4"/>
<accession>A0AA85EQX4</accession>
<reference evidence="2" key="2">
    <citation type="submission" date="2023-11" db="UniProtKB">
        <authorList>
            <consortium name="WormBaseParasite"/>
        </authorList>
    </citation>
    <scope>IDENTIFICATION</scope>
</reference>
<proteinExistence type="predicted"/>
<name>A0AA85EQX4_9TREM</name>
<evidence type="ECO:0000313" key="2">
    <source>
        <dbReference type="WBParaSite" id="SRDH1_19290.1"/>
    </source>
</evidence>
<evidence type="ECO:0000313" key="1">
    <source>
        <dbReference type="Proteomes" id="UP000050792"/>
    </source>
</evidence>
<evidence type="ECO:0008006" key="3">
    <source>
        <dbReference type="Google" id="ProtNLM"/>
    </source>
</evidence>
<sequence>MYDTRKKSEILTVRKKPLYIKLPFNGDVASETLKDRLTKVISRTFYAAYLALTFSSRPVMSTQTKDKLPELASSMCIYKFSCSCGDSYIGRTTRQLNQRMSEHLPAWFGKGQIKTIRSSILAHLIDSGHTVDKLKSFQVIYRIPPSFPNGVRSRLLHIAEAIGICTFHPNLCVQKKFVTPLSLPWPDIT</sequence>
<keyword evidence="1" id="KW-1185">Reference proteome</keyword>
<dbReference type="WBParaSite" id="SRDH1_19290.1">
    <property type="protein sequence ID" value="SRDH1_19290.1"/>
    <property type="gene ID" value="SRDH1_19290"/>
</dbReference>
<reference evidence="1" key="1">
    <citation type="submission" date="2022-06" db="EMBL/GenBank/DDBJ databases">
        <authorList>
            <person name="Berger JAMES D."/>
            <person name="Berger JAMES D."/>
        </authorList>
    </citation>
    <scope>NUCLEOTIDE SEQUENCE [LARGE SCALE GENOMIC DNA]</scope>
</reference>